<dbReference type="RefSeq" id="WP_184174184.1">
    <property type="nucleotide sequence ID" value="NZ_JACHGF010000003.1"/>
</dbReference>
<sequence length="304" mass="34053">MKCYSIRIWFTRSFLLALSLATVACWEKAPNPGGGLSDDFETTPLRAPIEPGIIDEASGLADSRTLPGYLWTHEDAGEPSRLYLLRHDGKEIRSYEPEGIHNRDWEDIEVGIGPQEGVSYIYLGDIGNNDANPATTIHYIHRIPEPTSLEGTLRGIATITYQYPDGPHDAETLLFDPQTKDLFVVSKELDKAILYRLPYPQPLDGVMTAERVGQVPSVILATGGNISTDGTEILIRTYTNMYYWRRGEGESIGQVLSRAARKSLPFELEPQGEAVCFDRESKGYFTLSERRTAASVSLNYYRRK</sequence>
<reference evidence="2 3" key="1">
    <citation type="submission" date="2020-08" db="EMBL/GenBank/DDBJ databases">
        <title>Genomic Encyclopedia of Type Strains, Phase IV (KMG-IV): sequencing the most valuable type-strain genomes for metagenomic binning, comparative biology and taxonomic classification.</title>
        <authorList>
            <person name="Goeker M."/>
        </authorList>
    </citation>
    <scope>NUCLEOTIDE SEQUENCE [LARGE SCALE GENOMIC DNA]</scope>
    <source>
        <strain evidence="2 3">DSM 105074</strain>
    </source>
</reference>
<evidence type="ECO:0000256" key="1">
    <source>
        <dbReference type="SAM" id="SignalP"/>
    </source>
</evidence>
<feature type="chain" id="PRO_5032867276" description="PE-PGRS family protein" evidence="1">
    <location>
        <begin position="25"/>
        <end position="304"/>
    </location>
</feature>
<keyword evidence="1" id="KW-0732">Signal</keyword>
<name>A0A840TWA0_9BACT</name>
<dbReference type="Proteomes" id="UP000557307">
    <property type="component" value="Unassembled WGS sequence"/>
</dbReference>
<comment type="caution">
    <text evidence="2">The sequence shown here is derived from an EMBL/GenBank/DDBJ whole genome shotgun (WGS) entry which is preliminary data.</text>
</comment>
<dbReference type="AlphaFoldDB" id="A0A840TWA0"/>
<feature type="signal peptide" evidence="1">
    <location>
        <begin position="1"/>
        <end position="24"/>
    </location>
</feature>
<protein>
    <recommendedName>
        <fullName evidence="4">PE-PGRS family protein</fullName>
    </recommendedName>
</protein>
<evidence type="ECO:0008006" key="4">
    <source>
        <dbReference type="Google" id="ProtNLM"/>
    </source>
</evidence>
<dbReference type="PROSITE" id="PS51257">
    <property type="entry name" value="PROKAR_LIPOPROTEIN"/>
    <property type="match status" value="1"/>
</dbReference>
<evidence type="ECO:0000313" key="3">
    <source>
        <dbReference type="Proteomes" id="UP000557307"/>
    </source>
</evidence>
<dbReference type="EMBL" id="JACHGF010000003">
    <property type="protein sequence ID" value="MBB5284230.1"/>
    <property type="molecule type" value="Genomic_DNA"/>
</dbReference>
<gene>
    <name evidence="2" type="ORF">HNQ92_002373</name>
</gene>
<proteinExistence type="predicted"/>
<keyword evidence="3" id="KW-1185">Reference proteome</keyword>
<organism evidence="2 3">
    <name type="scientific">Rhabdobacter roseus</name>
    <dbReference type="NCBI Taxonomy" id="1655419"/>
    <lineage>
        <taxon>Bacteria</taxon>
        <taxon>Pseudomonadati</taxon>
        <taxon>Bacteroidota</taxon>
        <taxon>Cytophagia</taxon>
        <taxon>Cytophagales</taxon>
        <taxon>Cytophagaceae</taxon>
        <taxon>Rhabdobacter</taxon>
    </lineage>
</organism>
<evidence type="ECO:0000313" key="2">
    <source>
        <dbReference type="EMBL" id="MBB5284230.1"/>
    </source>
</evidence>
<accession>A0A840TWA0</accession>